<dbReference type="EMBL" id="NMUH01000715">
    <property type="protein sequence ID" value="MQL83734.1"/>
    <property type="molecule type" value="Genomic_DNA"/>
</dbReference>
<dbReference type="Proteomes" id="UP000652761">
    <property type="component" value="Unassembled WGS sequence"/>
</dbReference>
<feature type="transmembrane region" description="Helical" evidence="3">
    <location>
        <begin position="7"/>
        <end position="28"/>
    </location>
</feature>
<keyword evidence="3" id="KW-0812">Transmembrane</keyword>
<dbReference type="PANTHER" id="PTHR31415">
    <property type="entry name" value="OS05G0367900 PROTEIN"/>
    <property type="match status" value="1"/>
</dbReference>
<reference evidence="4" key="1">
    <citation type="submission" date="2017-07" db="EMBL/GenBank/DDBJ databases">
        <title>Taro Niue Genome Assembly and Annotation.</title>
        <authorList>
            <person name="Atibalentja N."/>
            <person name="Keating K."/>
            <person name="Fields C.J."/>
        </authorList>
    </citation>
    <scope>NUCLEOTIDE SEQUENCE</scope>
    <source>
        <strain evidence="4">Niue_2</strain>
        <tissue evidence="4">Leaf</tissue>
    </source>
</reference>
<proteinExistence type="predicted"/>
<evidence type="ECO:0000256" key="3">
    <source>
        <dbReference type="SAM" id="Phobius"/>
    </source>
</evidence>
<gene>
    <name evidence="4" type="ORF">Taro_016228</name>
</gene>
<comment type="caution">
    <text evidence="4">The sequence shown here is derived from an EMBL/GenBank/DDBJ whole genome shotgun (WGS) entry which is preliminary data.</text>
</comment>
<dbReference type="GO" id="GO:0009506">
    <property type="term" value="C:plasmodesma"/>
    <property type="evidence" value="ECO:0007669"/>
    <property type="project" value="TreeGrafter"/>
</dbReference>
<protein>
    <recommendedName>
        <fullName evidence="6">Late embryogenesis abundant protein LEA-2 subgroup domain-containing protein</fullName>
    </recommendedName>
</protein>
<evidence type="ECO:0008006" key="6">
    <source>
        <dbReference type="Google" id="ProtNLM"/>
    </source>
</evidence>
<dbReference type="GO" id="GO:0005886">
    <property type="term" value="C:plasma membrane"/>
    <property type="evidence" value="ECO:0007669"/>
    <property type="project" value="TreeGrafter"/>
</dbReference>
<dbReference type="AlphaFoldDB" id="A0A843UPJ2"/>
<evidence type="ECO:0000313" key="4">
    <source>
        <dbReference type="EMBL" id="MQL83734.1"/>
    </source>
</evidence>
<dbReference type="InterPro" id="IPR044839">
    <property type="entry name" value="NDR1-like"/>
</dbReference>
<evidence type="ECO:0000256" key="1">
    <source>
        <dbReference type="ARBA" id="ARBA00004370"/>
    </source>
</evidence>
<comment type="subcellular location">
    <subcellularLocation>
        <location evidence="1">Membrane</location>
    </subcellularLocation>
</comment>
<accession>A0A843UPJ2</accession>
<organism evidence="4 5">
    <name type="scientific">Colocasia esculenta</name>
    <name type="common">Wild taro</name>
    <name type="synonym">Arum esculentum</name>
    <dbReference type="NCBI Taxonomy" id="4460"/>
    <lineage>
        <taxon>Eukaryota</taxon>
        <taxon>Viridiplantae</taxon>
        <taxon>Streptophyta</taxon>
        <taxon>Embryophyta</taxon>
        <taxon>Tracheophyta</taxon>
        <taxon>Spermatophyta</taxon>
        <taxon>Magnoliopsida</taxon>
        <taxon>Liliopsida</taxon>
        <taxon>Araceae</taxon>
        <taxon>Aroideae</taxon>
        <taxon>Colocasieae</taxon>
        <taxon>Colocasia</taxon>
    </lineage>
</organism>
<dbReference type="GO" id="GO:0098542">
    <property type="term" value="P:defense response to other organism"/>
    <property type="evidence" value="ECO:0007669"/>
    <property type="project" value="InterPro"/>
</dbReference>
<name>A0A843UPJ2_COLES</name>
<keyword evidence="3" id="KW-1133">Transmembrane helix</keyword>
<dbReference type="OrthoDB" id="1889094at2759"/>
<evidence type="ECO:0000313" key="5">
    <source>
        <dbReference type="Proteomes" id="UP000652761"/>
    </source>
</evidence>
<keyword evidence="5" id="KW-1185">Reference proteome</keyword>
<sequence>MGRLCCIICSVITVVFIGGFIWLLVWLAHRSHWHIRVNVESANLTRFDLDLNQTLAYNLTLRASVRNANRATVYYKKLEARADYGGQQFGVANLTTFTQRRKSTEMIYPAFHGRSQMPGDSPALEKLRREKGEGFYSIDVKIYMEITLEWLASAGESGATYTARKGYAPEVNCSLKVPVPRNGTASAGFNATPCTVKCPEQGRDLLSHPAGKGCTAHAACRQRCCCELNRKTTRKPEAPNSDIPGNS</sequence>
<dbReference type="PANTHER" id="PTHR31415:SF4">
    <property type="entry name" value="NDR1_HIN1-LIKE PROTEIN 3"/>
    <property type="match status" value="1"/>
</dbReference>
<keyword evidence="2 3" id="KW-0472">Membrane</keyword>
<evidence type="ECO:0000256" key="2">
    <source>
        <dbReference type="ARBA" id="ARBA00023136"/>
    </source>
</evidence>